<accession>A0A1H3H0G4</accession>
<protein>
    <recommendedName>
        <fullName evidence="4">SdpI/YhfL protein family protein</fullName>
    </recommendedName>
</protein>
<evidence type="ECO:0000313" key="2">
    <source>
        <dbReference type="EMBL" id="SDY08961.1"/>
    </source>
</evidence>
<evidence type="ECO:0000256" key="1">
    <source>
        <dbReference type="SAM" id="Phobius"/>
    </source>
</evidence>
<evidence type="ECO:0000313" key="3">
    <source>
        <dbReference type="Proteomes" id="UP000198647"/>
    </source>
</evidence>
<sequence length="99" mass="11742">MNIIIPIISTVVVITMFSFAYKNKQKVDEGFKVNYFSLSYRRKMIRTLMTSPFMLLAITGVLYLPDLDLFTKIMVASFLLMVLIIQFVYNYYMWKKKET</sequence>
<feature type="transmembrane region" description="Helical" evidence="1">
    <location>
        <begin position="44"/>
        <end position="64"/>
    </location>
</feature>
<keyword evidence="1" id="KW-0472">Membrane</keyword>
<gene>
    <name evidence="2" type="ORF">SAMN04488081_2013</name>
</gene>
<evidence type="ECO:0008006" key="4">
    <source>
        <dbReference type="Google" id="ProtNLM"/>
    </source>
</evidence>
<dbReference type="Proteomes" id="UP000198647">
    <property type="component" value="Unassembled WGS sequence"/>
</dbReference>
<comment type="caution">
    <text evidence="2">The sequence shown here is derived from an EMBL/GenBank/DDBJ whole genome shotgun (WGS) entry which is preliminary data.</text>
</comment>
<organism evidence="2 3">
    <name type="scientific">Salimicrobium album</name>
    <dbReference type="NCBI Taxonomy" id="50717"/>
    <lineage>
        <taxon>Bacteria</taxon>
        <taxon>Bacillati</taxon>
        <taxon>Bacillota</taxon>
        <taxon>Bacilli</taxon>
        <taxon>Bacillales</taxon>
        <taxon>Bacillaceae</taxon>
        <taxon>Salimicrobium</taxon>
    </lineage>
</organism>
<keyword evidence="1" id="KW-0812">Transmembrane</keyword>
<keyword evidence="3" id="KW-1185">Reference proteome</keyword>
<proteinExistence type="predicted"/>
<reference evidence="2 3" key="1">
    <citation type="submission" date="2016-10" db="EMBL/GenBank/DDBJ databases">
        <authorList>
            <person name="Varghese N."/>
            <person name="Submissions S."/>
        </authorList>
    </citation>
    <scope>NUCLEOTIDE SEQUENCE [LARGE SCALE GENOMIC DNA]</scope>
    <source>
        <strain evidence="2 3">DSM 20748</strain>
    </source>
</reference>
<feature type="transmembrane region" description="Helical" evidence="1">
    <location>
        <begin position="6"/>
        <end position="23"/>
    </location>
</feature>
<dbReference type="RefSeq" id="WP_076572802.1">
    <property type="nucleotide sequence ID" value="NZ_FNOS01000005.1"/>
</dbReference>
<keyword evidence="1" id="KW-1133">Transmembrane helix</keyword>
<feature type="transmembrane region" description="Helical" evidence="1">
    <location>
        <begin position="70"/>
        <end position="92"/>
    </location>
</feature>
<dbReference type="EMBL" id="FNOS01000005">
    <property type="protein sequence ID" value="SDY08961.1"/>
    <property type="molecule type" value="Genomic_DNA"/>
</dbReference>
<name>A0A1H3H0G4_9BACI</name>